<dbReference type="InterPro" id="IPR036249">
    <property type="entry name" value="Thioredoxin-like_sf"/>
</dbReference>
<evidence type="ECO:0000313" key="5">
    <source>
        <dbReference type="EMBL" id="QEC57665.1"/>
    </source>
</evidence>
<dbReference type="OrthoDB" id="9789406at2"/>
<dbReference type="Proteomes" id="UP000321204">
    <property type="component" value="Chromosome"/>
</dbReference>
<dbReference type="PROSITE" id="PS00460">
    <property type="entry name" value="GLUTATHIONE_PEROXID_1"/>
    <property type="match status" value="1"/>
</dbReference>
<dbReference type="PROSITE" id="PS51355">
    <property type="entry name" value="GLUTATHIONE_PEROXID_3"/>
    <property type="match status" value="1"/>
</dbReference>
<dbReference type="AlphaFoldDB" id="A0A5B8UNY5"/>
<keyword evidence="6" id="KW-1185">Reference proteome</keyword>
<dbReference type="PANTHER" id="PTHR11592:SF78">
    <property type="entry name" value="GLUTATHIONE PEROXIDASE"/>
    <property type="match status" value="1"/>
</dbReference>
<reference evidence="5 6" key="1">
    <citation type="journal article" date="2015" name="Int. J. Syst. Evol. Microbiol.">
        <title>Flavisolibacter ginsenosidimutans sp. nov., with ginsenoside-converting activity isolated from soil used for cultivating ginseng.</title>
        <authorList>
            <person name="Zhao Y."/>
            <person name="Liu Q."/>
            <person name="Kang M.S."/>
            <person name="Jin F."/>
            <person name="Yu H."/>
            <person name="Im W.T."/>
        </authorList>
    </citation>
    <scope>NUCLEOTIDE SEQUENCE [LARGE SCALE GENOMIC DNA]</scope>
    <source>
        <strain evidence="5 6">Gsoil 636</strain>
    </source>
</reference>
<dbReference type="SUPFAM" id="SSF52833">
    <property type="entry name" value="Thioredoxin-like"/>
    <property type="match status" value="1"/>
</dbReference>
<dbReference type="GO" id="GO:0034599">
    <property type="term" value="P:cellular response to oxidative stress"/>
    <property type="evidence" value="ECO:0007669"/>
    <property type="project" value="TreeGrafter"/>
</dbReference>
<dbReference type="Pfam" id="PF00255">
    <property type="entry name" value="GSHPx"/>
    <property type="match status" value="1"/>
</dbReference>
<accession>A0A5B8UNY5</accession>
<dbReference type="KEGG" id="fgg:FSB75_17735"/>
<gene>
    <name evidence="5" type="ORF">FSB75_17735</name>
</gene>
<organism evidence="5 6">
    <name type="scientific">Flavisolibacter ginsenosidimutans</name>
    <dbReference type="NCBI Taxonomy" id="661481"/>
    <lineage>
        <taxon>Bacteria</taxon>
        <taxon>Pseudomonadati</taxon>
        <taxon>Bacteroidota</taxon>
        <taxon>Chitinophagia</taxon>
        <taxon>Chitinophagales</taxon>
        <taxon>Chitinophagaceae</taxon>
        <taxon>Flavisolibacter</taxon>
    </lineage>
</organism>
<dbReference type="PANTHER" id="PTHR11592">
    <property type="entry name" value="GLUTATHIONE PEROXIDASE"/>
    <property type="match status" value="1"/>
</dbReference>
<evidence type="ECO:0000256" key="4">
    <source>
        <dbReference type="RuleBase" id="RU000499"/>
    </source>
</evidence>
<evidence type="ECO:0000256" key="3">
    <source>
        <dbReference type="ARBA" id="ARBA00023002"/>
    </source>
</evidence>
<evidence type="ECO:0000313" key="6">
    <source>
        <dbReference type="Proteomes" id="UP000321204"/>
    </source>
</evidence>
<evidence type="ECO:0000256" key="2">
    <source>
        <dbReference type="ARBA" id="ARBA00022559"/>
    </source>
</evidence>
<dbReference type="PRINTS" id="PR01011">
    <property type="entry name" value="GLUTPROXDASE"/>
</dbReference>
<dbReference type="InterPro" id="IPR029759">
    <property type="entry name" value="GPX_AS"/>
</dbReference>
<dbReference type="RefSeq" id="WP_146790225.1">
    <property type="nucleotide sequence ID" value="NZ_BAABIO010000003.1"/>
</dbReference>
<comment type="similarity">
    <text evidence="1 4">Belongs to the glutathione peroxidase family.</text>
</comment>
<dbReference type="CDD" id="cd00340">
    <property type="entry name" value="GSH_Peroxidase"/>
    <property type="match status" value="1"/>
</dbReference>
<sequence>MTLRQRILKLVYPLFLLARRNTAKVHLIQGKPVVPPVSFYSLSVTLNNGKEFSFNNLRGKKVLLVNTASDCGYTPQYAELQKLYQHSKEDLEIIAFPANDFKEQEKGSDEEIAKFCSVNYGVSFPLAKKTMVVKNEAQHPVFRWLTSKEKNGWNDRLPSWNFAKYLVNEEGVLTHCFEPAVSPLSTEIIAAIHA</sequence>
<dbReference type="Gene3D" id="3.40.30.10">
    <property type="entry name" value="Glutaredoxin"/>
    <property type="match status" value="1"/>
</dbReference>
<evidence type="ECO:0000256" key="1">
    <source>
        <dbReference type="ARBA" id="ARBA00006926"/>
    </source>
</evidence>
<proteinExistence type="inferred from homology"/>
<dbReference type="GO" id="GO:0004601">
    <property type="term" value="F:peroxidase activity"/>
    <property type="evidence" value="ECO:0007669"/>
    <property type="project" value="UniProtKB-KW"/>
</dbReference>
<dbReference type="InterPro" id="IPR000889">
    <property type="entry name" value="Glutathione_peroxidase"/>
</dbReference>
<dbReference type="EMBL" id="CP042433">
    <property type="protein sequence ID" value="QEC57665.1"/>
    <property type="molecule type" value="Genomic_DNA"/>
</dbReference>
<protein>
    <recommendedName>
        <fullName evidence="4">Glutathione peroxidase</fullName>
    </recommendedName>
</protein>
<keyword evidence="3 4" id="KW-0560">Oxidoreductase</keyword>
<name>A0A5B8UNY5_9BACT</name>
<keyword evidence="2 4" id="KW-0575">Peroxidase</keyword>